<dbReference type="Proteomes" id="UP000241769">
    <property type="component" value="Unassembled WGS sequence"/>
</dbReference>
<dbReference type="SUPFAM" id="SSF81593">
    <property type="entry name" value="Nucleotidyltransferase substrate binding subunit/domain"/>
    <property type="match status" value="1"/>
</dbReference>
<accession>A0A2P6N4U8</accession>
<dbReference type="InterPro" id="IPR007842">
    <property type="entry name" value="HEPN_dom"/>
</dbReference>
<gene>
    <name evidence="3" type="ORF">PROFUN_11439</name>
</gene>
<sequence>MEFRKILFYGIFGCPCQQLDLELLSFSPELLAASIHNIHDRLWRYNTTRIINLQAMTITLGRGEGERFEQVKPLWTIIKETLEHRYLDGSQYREVTQNADDANATEVKIILDEQQHDAGGIPHLLNPMLAPSLCVYNDAPFSGEDWKNVLAMSNSMKKADLSVTGEFGMGFNSLYHATDTIIICSGLYVAILTPCEEIHGWRFTLDQVPAHMKSLLSKMTPIEEGKGFKGTLIRLPLRSKPSHLKDVITEPSDILSQLTKMRDEASLLLVFLGNVKKITVGRTTSGGDEESIFTAQASTEREDGTRIRSQIKGIEGNWTKASPEDHTKITTITVNTPSGESVVTKWFIRGCLPGGELADIAEKNKKKYKLVPYLQFAVAVDGHIPEGRAFTGLPLPFTTGMLGIHLNAHFQLKEDRAHLFVKSEFTGDDKRAIFRADWNEKVIHASIAYIVSNLRRLVDSVIIKPEALYRLFPIKKMNEPWSIVMDTFYQGIQEQPIFWNPLRGEYLSIDQGVFPGDAPQLIVDVLRRMGCTVFDISPIERIDEHIRRVCGERSRCKMISPSYVRSALIQPPNNSSITDEERLQLLMNVIGQWRTFNQQKQSVILSQEEKSLFACSHQYMMHEEMNEAMKKYPKLFNHYGIHKMTLDDLSRFIKSQTQQGVDASWASRVWTVIRNHLSQDESSDIKMYFFDIPIVSVRSQEKHLYRYDEDLRDISAALECLGAFFHDKHLDWISTDVLPHLTPAGALALLHAGGESAVQGLDASMILDYLHQMMRNLPLYSTNGRKGIRIEADHFIAPSSIHLQHPSAITTSHPLVLRICKTLKDEEFLLRCMMDASDEEEYDTVMSDVLARLPSVRDRSHLIEKIMIRALFICGNPLRSLLLPSERVNANFTANEYSSSMRILHVKNSPTGQDIVRLANRISQEKDPAKSKSLLEILGSVITTTESVAGELENIPFVCSIGQRFVSPAESYAKKWIGLVNRDVEIAEMDPKLHEILGCPQQPSVDMIYARIVEISQSDGIETEASMIPLYKHISDRLKEEEWVTYLKDKEWLWIGGNRFIRADEVAVKNELIRTIDVLPALPPFLTRMKDIIGAFDIKASYSCEEYEGLLRRWKDEDVPSHREAIVSIIEYLSGAEGYQMGDDVPLLTHNDKMVEKKKIYYIDNEHLAERVTQYELLNSSVSNHAATKLNLSPISSKYQEENSDSFGEEFGQQQEPLHERLKNLIRDYPSNQLLKEMLQNTDDAGASEMTVLFDERQHPRDSLFNVKMETTQGPALLIGSDSQFTEEDISGIQQLGTGSKREDENKIGQFGYGFNSVYNLTDMPTFMTGRKLYMFDPLKKYVSQGQSKPGRAFRMDDQFTQQYQDQFSPYDIRLEDQPLYQGTLFRLPLRETASGISSKVISRNSLVNDIVKPFVDSLEENLIFLKNVKKVAVWHWKRYEEKPSMMTEVRCDREEIAVSQDRSMKRNMKVTKMTMKDEAHHYLVSTAELDVPPVMKKLQDTNKKMRGVGGVAIKIDQGADSIQDVIEVNGRMYVYLPLDESSRLPFHVHGSFAVQSNRSSLWCGDSHDYTEWNKWLLENVIVDALFRASLHLAPLRLHSYYKVLTPETTGGQGWKEIIMNGLCKKIAHTKDKWFPCSINGSPEMVTPAQLHLLILEIDERVKNALGREGICISDAPMYLQLRLHKENTTLKQLEPQVVRELYSMARTYRSLDGDNEETIKALFAYCMLDGAVQRKSSSVERDIKSMARQPSLRRYEEAEHVIEPYMWPLLRDCNLIHLNIHEIKAENVITAMKIIPDVSLSIDEIITLWKQEPNLQAREMVKDVSCVPTDGDPLVRPDYPFLLNMNQSKNVAAVLLECGFHMIHQELRGNSSPTGIPVTTVDRILRILSPDVTSLDSEQRDVLIGYLNNASTSVLPQVRRLAIHETIDGRPTSLDKLGVWHLPPEGAPAVHRTQSNILASNDIRKPLYLRLNIKPLSLLIFYRDSVLPNFKHMRKQERSGLLKGGQCLLFKEEELRCFNTSLDELFDESWHPFLKALGAHFELTDQNALMLCPLISQVNQVPDIQQLQPLSTAASGIKFVIVDDIENKSLEEVCFSPSSLVACDLSPMCNTQFQSLPRGTSPLDQLGHIGSTTNPLKLCYVLRHLITLLQKEELDVDLIQRVEQFASKQIENDESSEPELEELSQMKCILHNHDLFLPSQILLKDEESYPPHLISVPLESFRKMGYFLEAVGCHREISLNLLFQVLSSIYKASDDGKLIESSQQYVRKIYKDIERLLEDPSDHEIWGVRTEDSIDSSLHCQNLYVPTTDGYLVECEGVYFNDKPGYQVNSTLREADSSIVKESTARILELSFVSDTAREEMMKDTIRPENIVTDGRMSQCDLIVKKEEFHQAILSLCEMSRMRVDKTRLNELRELEYVHVRKIYTRLINQESGEEQSQVVDYNRSYFEETEKKIYLSGDHDTAVDSLVSFIMKHIDVNIDFVHIKSMIQCDPNTDDLSKLIERLLGVGAKRRPQIMLGDLIDEYEHHLLNNPLHKYHKGEFVAWQENSNYFLARIISVVAAEGEENTLLPAKTYCIQMGPLTSDKKEVNAFSLFRFTDEINREINSLVKFEGEILEDVKSEEKTEEEIKSEENRGTEGEKKQLTKEEKQKKAREVVDLVHSQVKGNYDEADRFLKRLHVEYHPDKAGDDPFYNHVTQYLIAVREHVKDNKPMATIEKLSNVYLGQYLRGEEETERQEKTDREQSNDHRYYEEPFEWKRYRFYQRGQQYGPKTHQRPYNHEQPKYENKRNANEEKARQWMAEAERELLLLPVLLNNDFFPACCFHSREAVYKAMKSLAYRSRMDCAVDKMMSLLDLNAALHLAIDDLQFLEEYFIKAREPSELGEPHRWITRENAERALQFANRIVNRMK</sequence>
<dbReference type="PANTHER" id="PTHR15600:SF42">
    <property type="entry name" value="SACSIN"/>
    <property type="match status" value="1"/>
</dbReference>
<dbReference type="PROSITE" id="PS50910">
    <property type="entry name" value="HEPN"/>
    <property type="match status" value="1"/>
</dbReference>
<dbReference type="NCBIfam" id="NF047352">
    <property type="entry name" value="P_loop_sacsin"/>
    <property type="match status" value="2"/>
</dbReference>
<comment type="caution">
    <text evidence="3">The sequence shown here is derived from an EMBL/GenBank/DDBJ whole genome shotgun (WGS) entry which is preliminary data.</text>
</comment>
<dbReference type="OrthoDB" id="19321at2759"/>
<reference evidence="3 4" key="1">
    <citation type="journal article" date="2018" name="Genome Biol. Evol.">
        <title>Multiple Roots of Fruiting Body Formation in Amoebozoa.</title>
        <authorList>
            <person name="Hillmann F."/>
            <person name="Forbes G."/>
            <person name="Novohradska S."/>
            <person name="Ferling I."/>
            <person name="Riege K."/>
            <person name="Groth M."/>
            <person name="Westermann M."/>
            <person name="Marz M."/>
            <person name="Spaller T."/>
            <person name="Winckler T."/>
            <person name="Schaap P."/>
            <person name="Glockner G."/>
        </authorList>
    </citation>
    <scope>NUCLEOTIDE SEQUENCE [LARGE SCALE GENOMIC DNA]</scope>
    <source>
        <strain evidence="3 4">Jena</strain>
    </source>
</reference>
<dbReference type="Gene3D" id="3.30.565.10">
    <property type="entry name" value="Histidine kinase-like ATPase, C-terminal domain"/>
    <property type="match status" value="1"/>
</dbReference>
<proteinExistence type="predicted"/>
<dbReference type="InterPro" id="IPR058210">
    <property type="entry name" value="SACS/Nov_dom"/>
</dbReference>
<evidence type="ECO:0000313" key="4">
    <source>
        <dbReference type="Proteomes" id="UP000241769"/>
    </source>
</evidence>
<feature type="region of interest" description="Disordered" evidence="1">
    <location>
        <begin position="2769"/>
        <end position="2793"/>
    </location>
</feature>
<dbReference type="Pfam" id="PF05168">
    <property type="entry name" value="HEPN"/>
    <property type="match status" value="1"/>
</dbReference>
<evidence type="ECO:0000259" key="2">
    <source>
        <dbReference type="PROSITE" id="PS50910"/>
    </source>
</evidence>
<keyword evidence="4" id="KW-1185">Reference proteome</keyword>
<dbReference type="PANTHER" id="PTHR15600">
    <property type="entry name" value="SACSIN"/>
    <property type="match status" value="1"/>
</dbReference>
<protein>
    <submittedName>
        <fullName evidence="3">Sacsin-like</fullName>
    </submittedName>
</protein>
<feature type="compositionally biased region" description="Basic and acidic residues" evidence="1">
    <location>
        <begin position="2778"/>
        <end position="2793"/>
    </location>
</feature>
<dbReference type="Gene3D" id="1.20.120.330">
    <property type="entry name" value="Nucleotidyltransferases domain 2"/>
    <property type="match status" value="1"/>
</dbReference>
<dbReference type="InterPro" id="IPR052972">
    <property type="entry name" value="Sacsin_chaperone_reg"/>
</dbReference>
<dbReference type="STRING" id="1890364.A0A2P6N4U8"/>
<feature type="domain" description="HEPN" evidence="2">
    <location>
        <begin position="2800"/>
        <end position="2905"/>
    </location>
</feature>
<dbReference type="EMBL" id="MDYQ01000202">
    <property type="protein sequence ID" value="PRP78974.1"/>
    <property type="molecule type" value="Genomic_DNA"/>
</dbReference>
<feature type="region of interest" description="Disordered" evidence="1">
    <location>
        <begin position="2622"/>
        <end position="2649"/>
    </location>
</feature>
<name>A0A2P6N4U8_9EUKA</name>
<dbReference type="Pfam" id="PF25794">
    <property type="entry name" value="SACS"/>
    <property type="match status" value="2"/>
</dbReference>
<organism evidence="3 4">
    <name type="scientific">Planoprotostelium fungivorum</name>
    <dbReference type="NCBI Taxonomy" id="1890364"/>
    <lineage>
        <taxon>Eukaryota</taxon>
        <taxon>Amoebozoa</taxon>
        <taxon>Evosea</taxon>
        <taxon>Variosea</taxon>
        <taxon>Cavosteliida</taxon>
        <taxon>Cavosteliaceae</taxon>
        <taxon>Planoprotostelium</taxon>
    </lineage>
</organism>
<dbReference type="SUPFAM" id="SSF55874">
    <property type="entry name" value="ATPase domain of HSP90 chaperone/DNA topoisomerase II/histidine kinase"/>
    <property type="match status" value="2"/>
</dbReference>
<evidence type="ECO:0000313" key="3">
    <source>
        <dbReference type="EMBL" id="PRP78974.1"/>
    </source>
</evidence>
<dbReference type="InParanoid" id="A0A2P6N4U8"/>
<evidence type="ECO:0000256" key="1">
    <source>
        <dbReference type="SAM" id="MobiDB-lite"/>
    </source>
</evidence>
<dbReference type="GO" id="GO:0030544">
    <property type="term" value="F:Hsp70 protein binding"/>
    <property type="evidence" value="ECO:0007669"/>
    <property type="project" value="TreeGrafter"/>
</dbReference>
<dbReference type="InterPro" id="IPR036890">
    <property type="entry name" value="HATPase_C_sf"/>
</dbReference>